<sequence>MPDIIEPVPGHSPDAPVCGTSSDAASEAASEAALSMPGALLRRQFMVAIGASAGGLEALSVLISHLPADLGVPYVILQHLSPTYRSMLAQLLGRETTMQVQEIEDGMVPEPNCIYTTPPNRNLDFRDDRFHLVEPALEVLPKPSVNAFLYAVAEARGEDVIGVILSGTGSDGASGLRAVKASGGLTFAQEPSTAKYTGMPQAAIDTECVDWVLPPAEIAREIARLVRTHGQIQPPNSAETSPATLKTLLAKVQRYTKVDFSGYKESTVWRRILRRMAANRVANLDDYIALTRKNPDELGQLCKDILISVTSFFRDTESFVALKQALADRLSAKQPGDEIRIWVPGCATGEEVYSIAILLFELLGAARHDYKIQIFATDIDMAAMGLARRGHYSEASLSGVEPALVARYFKPNGDTYEISKELRETVVFARQNVVQDPPFLRLDLVSCRNLLIYFQNSLQERVLDIFHYALAPAGLLFLGKSETVYQRENLFDTVQRDQRIFRRRDTPVAKSTVVSLMMDAVPVHRSGALAPRPRTLEERFFAAAAGVYVPPSVMVNAQMELRHVFGDVGEFLRLAPGRVDFNLLSLIRKEWRTELQTLIHQAQHKRASVMGRTHVTESDGAPFRMAVHPIPGSEAEPMLLIGFEPVAPGEPTRASSSDDLHPGLVTKDLEDELIATREHLQTVIEELETSNEETQALNEEMQASNEELQAANEELQAANEELQSTNEELTTVNEELQIKSAELAEANADLESIQSSVDYAIVVVGEQQRLLRYNDTATRLFNLSPSRVGDSLRDVLAGHRLNAVLEAVDEVIASRRAVERELTEGQRHYLLHASPRLTNQGEMRGCVLSLLDETPLFEIQRELRDKEKRLMAIMTFSTTLISVKDASGRYEMLNPRFAAFLHQLTGLSAADALGKTDQQIFPAEIARIFRERDLEVLRTSAATELHEALPLPDGRATQFIALRFPMLSDDGVVVAVCTKWVDVSSLQREHRDGEHLPG</sequence>
<dbReference type="Pfam" id="PF08448">
    <property type="entry name" value="PAS_4"/>
    <property type="match status" value="1"/>
</dbReference>
<dbReference type="InterPro" id="IPR035909">
    <property type="entry name" value="CheB_C"/>
</dbReference>
<dbReference type="Pfam" id="PF03705">
    <property type="entry name" value="CheR_N"/>
    <property type="match status" value="1"/>
</dbReference>
<dbReference type="OrthoDB" id="9816309at2"/>
<dbReference type="InterPro" id="IPR035965">
    <property type="entry name" value="PAS-like_dom_sf"/>
</dbReference>
<dbReference type="RefSeq" id="WP_089416314.1">
    <property type="nucleotide sequence ID" value="NZ_CP022423.1"/>
</dbReference>
<dbReference type="InterPro" id="IPR050903">
    <property type="entry name" value="Bact_Chemotaxis_MeTrfase"/>
</dbReference>
<dbReference type="InterPro" id="IPR000014">
    <property type="entry name" value="PAS"/>
</dbReference>
<feature type="region of interest" description="Disordered" evidence="3">
    <location>
        <begin position="1"/>
        <end position="22"/>
    </location>
</feature>
<feature type="active site" evidence="1">
    <location>
        <position position="52"/>
    </location>
</feature>
<keyword evidence="1" id="KW-0378">Hydrolase</keyword>
<evidence type="ECO:0000256" key="2">
    <source>
        <dbReference type="SAM" id="Coils"/>
    </source>
</evidence>
<dbReference type="Pfam" id="PF13596">
    <property type="entry name" value="PAS_10"/>
    <property type="match status" value="1"/>
</dbReference>
<dbReference type="SUPFAM" id="SSF52738">
    <property type="entry name" value="Methylesterase CheB, C-terminal domain"/>
    <property type="match status" value="1"/>
</dbReference>
<name>A0A221KDQ4_VITFI</name>
<evidence type="ECO:0000259" key="5">
    <source>
        <dbReference type="PROSITE" id="PS50123"/>
    </source>
</evidence>
<dbReference type="PROSITE" id="PS50123">
    <property type="entry name" value="CHER"/>
    <property type="match status" value="1"/>
</dbReference>
<feature type="active site" evidence="1">
    <location>
        <position position="171"/>
    </location>
</feature>
<dbReference type="EMBL" id="CP022423">
    <property type="protein sequence ID" value="ASM77115.1"/>
    <property type="molecule type" value="Genomic_DNA"/>
</dbReference>
<dbReference type="SUPFAM" id="SSF53335">
    <property type="entry name" value="S-adenosyl-L-methionine-dependent methyltransferases"/>
    <property type="match status" value="1"/>
</dbReference>
<dbReference type="InterPro" id="IPR013656">
    <property type="entry name" value="PAS_4"/>
</dbReference>
<evidence type="ECO:0000256" key="3">
    <source>
        <dbReference type="SAM" id="MobiDB-lite"/>
    </source>
</evidence>
<organism evidence="6 7">
    <name type="scientific">Vitreoscilla filiformis</name>
    <dbReference type="NCBI Taxonomy" id="63"/>
    <lineage>
        <taxon>Bacteria</taxon>
        <taxon>Pseudomonadati</taxon>
        <taxon>Pseudomonadota</taxon>
        <taxon>Betaproteobacteria</taxon>
        <taxon>Neisseriales</taxon>
        <taxon>Neisseriaceae</taxon>
        <taxon>Vitreoscilla</taxon>
    </lineage>
</organism>
<dbReference type="AlphaFoldDB" id="A0A221KDQ4"/>
<keyword evidence="6" id="KW-0808">Transferase</keyword>
<dbReference type="Gene3D" id="3.40.50.180">
    <property type="entry name" value="Methylesterase CheB, C-terminal domain"/>
    <property type="match status" value="1"/>
</dbReference>
<dbReference type="SMART" id="SM00138">
    <property type="entry name" value="MeTrc"/>
    <property type="match status" value="1"/>
</dbReference>
<dbReference type="InterPro" id="IPR000780">
    <property type="entry name" value="CheR_MeTrfase"/>
</dbReference>
<dbReference type="GO" id="GO:0008757">
    <property type="term" value="F:S-adenosylmethionine-dependent methyltransferase activity"/>
    <property type="evidence" value="ECO:0007669"/>
    <property type="project" value="InterPro"/>
</dbReference>
<protein>
    <submittedName>
        <fullName evidence="6">Protein-glutamate O-methyltransferase</fullName>
    </submittedName>
</protein>
<dbReference type="Proteomes" id="UP000199729">
    <property type="component" value="Chromosome"/>
</dbReference>
<dbReference type="GO" id="GO:0005737">
    <property type="term" value="C:cytoplasm"/>
    <property type="evidence" value="ECO:0007669"/>
    <property type="project" value="InterPro"/>
</dbReference>
<feature type="domain" description="CheB-type methylesterase" evidence="4">
    <location>
        <begin position="40"/>
        <end position="229"/>
    </location>
</feature>
<dbReference type="GO" id="GO:0006935">
    <property type="term" value="P:chemotaxis"/>
    <property type="evidence" value="ECO:0007669"/>
    <property type="project" value="UniProtKB-UniRule"/>
</dbReference>
<dbReference type="KEGG" id="vff:VITFI_CDS1337"/>
<dbReference type="SUPFAM" id="SSF55785">
    <property type="entry name" value="PYP-like sensor domain (PAS domain)"/>
    <property type="match status" value="2"/>
</dbReference>
<evidence type="ECO:0000259" key="4">
    <source>
        <dbReference type="PROSITE" id="PS50122"/>
    </source>
</evidence>
<dbReference type="GO" id="GO:0008984">
    <property type="term" value="F:protein-glutamate methylesterase activity"/>
    <property type="evidence" value="ECO:0007669"/>
    <property type="project" value="InterPro"/>
</dbReference>
<gene>
    <name evidence="6" type="ORF">VITFI_CDS1337</name>
</gene>
<feature type="domain" description="CheR-type methyltransferase" evidence="5">
    <location>
        <begin position="233"/>
        <end position="506"/>
    </location>
</feature>
<proteinExistence type="predicted"/>
<keyword evidence="1" id="KW-0145">Chemotaxis</keyword>
<dbReference type="Gene3D" id="3.30.450.20">
    <property type="entry name" value="PAS domain"/>
    <property type="match status" value="2"/>
</dbReference>
<feature type="active site" evidence="1">
    <location>
        <position position="79"/>
    </location>
</feature>
<dbReference type="GO" id="GO:0032259">
    <property type="term" value="P:methylation"/>
    <property type="evidence" value="ECO:0007669"/>
    <property type="project" value="UniProtKB-KW"/>
</dbReference>
<evidence type="ECO:0000313" key="7">
    <source>
        <dbReference type="Proteomes" id="UP000199729"/>
    </source>
</evidence>
<feature type="coiled-coil region" evidence="2">
    <location>
        <begin position="677"/>
        <end position="756"/>
    </location>
</feature>
<dbReference type="CDD" id="cd00130">
    <property type="entry name" value="PAS"/>
    <property type="match status" value="2"/>
</dbReference>
<dbReference type="SUPFAM" id="SSF47757">
    <property type="entry name" value="Chemotaxis receptor methyltransferase CheR, N-terminal domain"/>
    <property type="match status" value="1"/>
</dbReference>
<dbReference type="InterPro" id="IPR022642">
    <property type="entry name" value="CheR_C"/>
</dbReference>
<dbReference type="PANTHER" id="PTHR24422:SF27">
    <property type="entry name" value="PROTEIN-GLUTAMATE O-METHYLTRANSFERASE"/>
    <property type="match status" value="1"/>
</dbReference>
<reference evidence="6 7" key="1">
    <citation type="submission" date="2017-07" db="EMBL/GenBank/DDBJ databases">
        <title>Complete Genome Sequence of the cosmetic ferment Vitreoscilla filiformis (ATCC15551).</title>
        <authorList>
            <person name="Contreras S."/>
            <person name="Sagory-Zalkind P."/>
            <person name="Blanquart H."/>
            <person name="Iltis A."/>
            <person name="Morand S.C."/>
        </authorList>
    </citation>
    <scope>NUCLEOTIDE SEQUENCE [LARGE SCALE GENOMIC DNA]</scope>
    <source>
        <strain evidence="6 7">ATCC 15551</strain>
    </source>
</reference>
<keyword evidence="2" id="KW-0175">Coiled coil</keyword>
<dbReference type="InterPro" id="IPR000673">
    <property type="entry name" value="Sig_transdc_resp-reg_Me-estase"/>
</dbReference>
<accession>A0A221KDQ4</accession>
<dbReference type="InterPro" id="IPR022641">
    <property type="entry name" value="CheR_N"/>
</dbReference>
<dbReference type="Pfam" id="PF01739">
    <property type="entry name" value="CheR"/>
    <property type="match status" value="1"/>
</dbReference>
<dbReference type="GO" id="GO:0000156">
    <property type="term" value="F:phosphorelay response regulator activity"/>
    <property type="evidence" value="ECO:0007669"/>
    <property type="project" value="InterPro"/>
</dbReference>
<dbReference type="PROSITE" id="PS50122">
    <property type="entry name" value="CHEB"/>
    <property type="match status" value="1"/>
</dbReference>
<dbReference type="PRINTS" id="PR00996">
    <property type="entry name" value="CHERMTFRASE"/>
</dbReference>
<keyword evidence="6" id="KW-0489">Methyltransferase</keyword>
<evidence type="ECO:0000313" key="6">
    <source>
        <dbReference type="EMBL" id="ASM77115.1"/>
    </source>
</evidence>
<dbReference type="CDD" id="cd16434">
    <property type="entry name" value="CheB-CheR_fusion"/>
    <property type="match status" value="1"/>
</dbReference>
<dbReference type="PANTHER" id="PTHR24422">
    <property type="entry name" value="CHEMOTAXIS PROTEIN METHYLTRANSFERASE"/>
    <property type="match status" value="1"/>
</dbReference>
<dbReference type="SMART" id="SM00091">
    <property type="entry name" value="PAS"/>
    <property type="match status" value="2"/>
</dbReference>
<dbReference type="Gene3D" id="3.40.50.150">
    <property type="entry name" value="Vaccinia Virus protein VP39"/>
    <property type="match status" value="1"/>
</dbReference>
<dbReference type="InterPro" id="IPR029063">
    <property type="entry name" value="SAM-dependent_MTases_sf"/>
</dbReference>
<evidence type="ECO:0000256" key="1">
    <source>
        <dbReference type="PROSITE-ProRule" id="PRU00050"/>
    </source>
</evidence>
<keyword evidence="7" id="KW-1185">Reference proteome</keyword>
<dbReference type="Pfam" id="PF01339">
    <property type="entry name" value="CheB_methylest"/>
    <property type="match status" value="1"/>
</dbReference>